<dbReference type="PANTHER" id="PTHR42879:SF2">
    <property type="entry name" value="3-OXOACYL-[ACYL-CARRIER-PROTEIN] REDUCTASE FABG"/>
    <property type="match status" value="1"/>
</dbReference>
<dbReference type="AlphaFoldDB" id="A0A512N8T0"/>
<dbReference type="PRINTS" id="PR00081">
    <property type="entry name" value="GDHRDH"/>
</dbReference>
<evidence type="ECO:0000313" key="3">
    <source>
        <dbReference type="EMBL" id="GEP55368.1"/>
    </source>
</evidence>
<accession>A0A512N8T0</accession>
<dbReference type="InterPro" id="IPR036291">
    <property type="entry name" value="NAD(P)-bd_dom_sf"/>
</dbReference>
<evidence type="ECO:0000256" key="1">
    <source>
        <dbReference type="ARBA" id="ARBA00006484"/>
    </source>
</evidence>
<protein>
    <submittedName>
        <fullName evidence="3">Oxidoreductase</fullName>
    </submittedName>
</protein>
<keyword evidence="4" id="KW-1185">Reference proteome</keyword>
<comment type="similarity">
    <text evidence="1 2">Belongs to the short-chain dehydrogenases/reductases (SDR) family.</text>
</comment>
<dbReference type="Proteomes" id="UP000321058">
    <property type="component" value="Unassembled WGS sequence"/>
</dbReference>
<proteinExistence type="inferred from homology"/>
<dbReference type="OrthoDB" id="9810734at2"/>
<dbReference type="InterPro" id="IPR050259">
    <property type="entry name" value="SDR"/>
</dbReference>
<dbReference type="Pfam" id="PF00106">
    <property type="entry name" value="adh_short"/>
    <property type="match status" value="1"/>
</dbReference>
<reference evidence="3 4" key="1">
    <citation type="submission" date="2019-07" db="EMBL/GenBank/DDBJ databases">
        <title>Whole genome shotgun sequence of Reyranella soli NBRC 108950.</title>
        <authorList>
            <person name="Hosoyama A."/>
            <person name="Uohara A."/>
            <person name="Ohji S."/>
            <person name="Ichikawa N."/>
        </authorList>
    </citation>
    <scope>NUCLEOTIDE SEQUENCE [LARGE SCALE GENOMIC DNA]</scope>
    <source>
        <strain evidence="3 4">NBRC 108950</strain>
    </source>
</reference>
<dbReference type="Gene3D" id="3.40.50.720">
    <property type="entry name" value="NAD(P)-binding Rossmann-like Domain"/>
    <property type="match status" value="1"/>
</dbReference>
<name>A0A512N8T0_9HYPH</name>
<comment type="caution">
    <text evidence="3">The sequence shown here is derived from an EMBL/GenBank/DDBJ whole genome shotgun (WGS) entry which is preliminary data.</text>
</comment>
<organism evidence="3 4">
    <name type="scientific">Reyranella soli</name>
    <dbReference type="NCBI Taxonomy" id="1230389"/>
    <lineage>
        <taxon>Bacteria</taxon>
        <taxon>Pseudomonadati</taxon>
        <taxon>Pseudomonadota</taxon>
        <taxon>Alphaproteobacteria</taxon>
        <taxon>Hyphomicrobiales</taxon>
        <taxon>Reyranellaceae</taxon>
        <taxon>Reyranella</taxon>
    </lineage>
</organism>
<gene>
    <name evidence="3" type="ORF">RSO01_25340</name>
</gene>
<dbReference type="PANTHER" id="PTHR42879">
    <property type="entry name" value="3-OXOACYL-(ACYL-CARRIER-PROTEIN) REDUCTASE"/>
    <property type="match status" value="1"/>
</dbReference>
<dbReference type="InterPro" id="IPR002347">
    <property type="entry name" value="SDR_fam"/>
</dbReference>
<dbReference type="SUPFAM" id="SSF51735">
    <property type="entry name" value="NAD(P)-binding Rossmann-fold domains"/>
    <property type="match status" value="1"/>
</dbReference>
<sequence length="263" mass="27650">MASLAGKVAWVTGAGSGIGQAAAIALAKEGATVVLTGRRKEPLEETAAAIKKAGGKAVVKAADLMKAAAVGRIAKDIDKKFGRCDILVNNAGLNIPDRKWSELTSAGAEMVIDGNLSSAFYCSSAVLPMMRKRKDGVLIHTSSMAGRNPSTLSGAAYSAAKHGVVAMSHTINMEECVNGIRSCVVCPGEVATPILDKRPIPITKEERARMAQSEDVGDLIRYVACLPPHIVINEVMINPTWNRGYVGALQRAADEKKAKAGKK</sequence>
<evidence type="ECO:0000313" key="4">
    <source>
        <dbReference type="Proteomes" id="UP000321058"/>
    </source>
</evidence>
<dbReference type="CDD" id="cd05233">
    <property type="entry name" value="SDR_c"/>
    <property type="match status" value="1"/>
</dbReference>
<dbReference type="EMBL" id="BKAJ01000037">
    <property type="protein sequence ID" value="GEP55368.1"/>
    <property type="molecule type" value="Genomic_DNA"/>
</dbReference>
<dbReference type="PRINTS" id="PR00080">
    <property type="entry name" value="SDRFAMILY"/>
</dbReference>
<evidence type="ECO:0000256" key="2">
    <source>
        <dbReference type="RuleBase" id="RU000363"/>
    </source>
</evidence>
<dbReference type="RefSeq" id="WP_147149455.1">
    <property type="nucleotide sequence ID" value="NZ_BKAJ01000037.1"/>
</dbReference>